<dbReference type="AlphaFoldDB" id="A0A022QX66"/>
<dbReference type="PhylomeDB" id="A0A022QX66"/>
<feature type="compositionally biased region" description="Basic and acidic residues" evidence="1">
    <location>
        <begin position="209"/>
        <end position="224"/>
    </location>
</feature>
<organism evidence="2 3">
    <name type="scientific">Erythranthe guttata</name>
    <name type="common">Yellow monkey flower</name>
    <name type="synonym">Mimulus guttatus</name>
    <dbReference type="NCBI Taxonomy" id="4155"/>
    <lineage>
        <taxon>Eukaryota</taxon>
        <taxon>Viridiplantae</taxon>
        <taxon>Streptophyta</taxon>
        <taxon>Embryophyta</taxon>
        <taxon>Tracheophyta</taxon>
        <taxon>Spermatophyta</taxon>
        <taxon>Magnoliopsida</taxon>
        <taxon>eudicotyledons</taxon>
        <taxon>Gunneridae</taxon>
        <taxon>Pentapetalae</taxon>
        <taxon>asterids</taxon>
        <taxon>lamiids</taxon>
        <taxon>Lamiales</taxon>
        <taxon>Phrymaceae</taxon>
        <taxon>Erythranthe</taxon>
    </lineage>
</organism>
<dbReference type="PANTHER" id="PTHR33735">
    <property type="entry name" value="EXPRESSED PROTEIN"/>
    <property type="match status" value="1"/>
</dbReference>
<gene>
    <name evidence="2" type="ORF">MIMGU_mgv1a013319mg</name>
</gene>
<dbReference type="PANTHER" id="PTHR33735:SF26">
    <property type="entry name" value="PTERIN-BINDING DOMAIN-CONTAINING PROTEIN"/>
    <property type="match status" value="1"/>
</dbReference>
<dbReference type="OMA" id="FGISKWW"/>
<dbReference type="EMBL" id="KI630834">
    <property type="protein sequence ID" value="EYU32466.1"/>
    <property type="molecule type" value="Genomic_DNA"/>
</dbReference>
<evidence type="ECO:0000313" key="3">
    <source>
        <dbReference type="Proteomes" id="UP000030748"/>
    </source>
</evidence>
<keyword evidence="3" id="KW-1185">Reference proteome</keyword>
<dbReference type="eggNOG" id="ENOG502S40H">
    <property type="taxonomic scope" value="Eukaryota"/>
</dbReference>
<dbReference type="KEGG" id="egt:105963398"/>
<evidence type="ECO:0000313" key="2">
    <source>
        <dbReference type="EMBL" id="EYU32466.1"/>
    </source>
</evidence>
<reference evidence="2 3" key="1">
    <citation type="journal article" date="2013" name="Proc. Natl. Acad. Sci. U.S.A.">
        <title>Fine-scale variation in meiotic recombination in Mimulus inferred from population shotgun sequencing.</title>
        <authorList>
            <person name="Hellsten U."/>
            <person name="Wright K.M."/>
            <person name="Jenkins J."/>
            <person name="Shu S."/>
            <person name="Yuan Y."/>
            <person name="Wessler S.R."/>
            <person name="Schmutz J."/>
            <person name="Willis J.H."/>
            <person name="Rokhsar D.S."/>
        </authorList>
    </citation>
    <scope>NUCLEOTIDE SEQUENCE [LARGE SCALE GENOMIC DNA]</scope>
    <source>
        <strain evidence="3">cv. DUN x IM62</strain>
    </source>
</reference>
<accession>A0A022QX66</accession>
<dbReference type="OrthoDB" id="913605at2759"/>
<evidence type="ECO:0000256" key="1">
    <source>
        <dbReference type="SAM" id="MobiDB-lite"/>
    </source>
</evidence>
<feature type="region of interest" description="Disordered" evidence="1">
    <location>
        <begin position="191"/>
        <end position="224"/>
    </location>
</feature>
<name>A0A022QX66_ERYGU</name>
<proteinExistence type="predicted"/>
<protein>
    <submittedName>
        <fullName evidence="2">Uncharacterized protein</fullName>
    </submittedName>
</protein>
<dbReference type="Proteomes" id="UP000030748">
    <property type="component" value="Unassembled WGS sequence"/>
</dbReference>
<sequence>MLIKVYFNPQTLVLNNNSPVSNRVIIVTRRFKENQLGFQNPSSYTRSLPRHNRTNRRKYVVYNGVQPGVPPSGPPPSNVLSWILAVSIAVVIPIVNYKWGPLLKKKIESALQVTEDVVEAVEKVAAEVEKVAEDIADDFPEGGKFREAVDFVEKLAETTAKDAGFLDDFIDKVQEEEDEAESFVESLKDVSARSKTKTTDQNIEELQEKDDTKKIQEESVKPSI</sequence>
<dbReference type="STRING" id="4155.A0A022QX66"/>